<protein>
    <submittedName>
        <fullName evidence="1">Uncharacterized protein</fullName>
    </submittedName>
</protein>
<accession>A0A3N4J0U1</accession>
<name>A0A3N4J0U1_9PEZI</name>
<sequence>MANADGGSAYGMITRRWQCSALPLARPWKNRATLASSGGPILLMECGRGSH</sequence>
<dbReference type="EMBL" id="ML120488">
    <property type="protein sequence ID" value="RPA91766.1"/>
    <property type="molecule type" value="Genomic_DNA"/>
</dbReference>
<proteinExistence type="predicted"/>
<gene>
    <name evidence="1" type="ORF">L873DRAFT_1818786</name>
</gene>
<organism evidence="1 2">
    <name type="scientific">Choiromyces venosus 120613-1</name>
    <dbReference type="NCBI Taxonomy" id="1336337"/>
    <lineage>
        <taxon>Eukaryota</taxon>
        <taxon>Fungi</taxon>
        <taxon>Dikarya</taxon>
        <taxon>Ascomycota</taxon>
        <taxon>Pezizomycotina</taxon>
        <taxon>Pezizomycetes</taxon>
        <taxon>Pezizales</taxon>
        <taxon>Tuberaceae</taxon>
        <taxon>Choiromyces</taxon>
    </lineage>
</organism>
<keyword evidence="2" id="KW-1185">Reference proteome</keyword>
<reference evidence="1 2" key="1">
    <citation type="journal article" date="2018" name="Nat. Ecol. Evol.">
        <title>Pezizomycetes genomes reveal the molecular basis of ectomycorrhizal truffle lifestyle.</title>
        <authorList>
            <person name="Murat C."/>
            <person name="Payen T."/>
            <person name="Noel B."/>
            <person name="Kuo A."/>
            <person name="Morin E."/>
            <person name="Chen J."/>
            <person name="Kohler A."/>
            <person name="Krizsan K."/>
            <person name="Balestrini R."/>
            <person name="Da Silva C."/>
            <person name="Montanini B."/>
            <person name="Hainaut M."/>
            <person name="Levati E."/>
            <person name="Barry K.W."/>
            <person name="Belfiori B."/>
            <person name="Cichocki N."/>
            <person name="Clum A."/>
            <person name="Dockter R.B."/>
            <person name="Fauchery L."/>
            <person name="Guy J."/>
            <person name="Iotti M."/>
            <person name="Le Tacon F."/>
            <person name="Lindquist E.A."/>
            <person name="Lipzen A."/>
            <person name="Malagnac F."/>
            <person name="Mello A."/>
            <person name="Molinier V."/>
            <person name="Miyauchi S."/>
            <person name="Poulain J."/>
            <person name="Riccioni C."/>
            <person name="Rubini A."/>
            <person name="Sitrit Y."/>
            <person name="Splivallo R."/>
            <person name="Traeger S."/>
            <person name="Wang M."/>
            <person name="Zifcakova L."/>
            <person name="Wipf D."/>
            <person name="Zambonelli A."/>
            <person name="Paolocci F."/>
            <person name="Nowrousian M."/>
            <person name="Ottonello S."/>
            <person name="Baldrian P."/>
            <person name="Spatafora J.W."/>
            <person name="Henrissat B."/>
            <person name="Nagy L.G."/>
            <person name="Aury J.M."/>
            <person name="Wincker P."/>
            <person name="Grigoriev I.V."/>
            <person name="Bonfante P."/>
            <person name="Martin F.M."/>
        </authorList>
    </citation>
    <scope>NUCLEOTIDE SEQUENCE [LARGE SCALE GENOMIC DNA]</scope>
    <source>
        <strain evidence="1 2">120613-1</strain>
    </source>
</reference>
<evidence type="ECO:0000313" key="1">
    <source>
        <dbReference type="EMBL" id="RPA91766.1"/>
    </source>
</evidence>
<dbReference type="AlphaFoldDB" id="A0A3N4J0U1"/>
<dbReference type="Proteomes" id="UP000276215">
    <property type="component" value="Unassembled WGS sequence"/>
</dbReference>
<evidence type="ECO:0000313" key="2">
    <source>
        <dbReference type="Proteomes" id="UP000276215"/>
    </source>
</evidence>